<keyword evidence="2" id="KW-1185">Reference proteome</keyword>
<evidence type="ECO:0000313" key="1">
    <source>
        <dbReference type="EMBL" id="GIX68595.1"/>
    </source>
</evidence>
<dbReference type="Proteomes" id="UP001054945">
    <property type="component" value="Unassembled WGS sequence"/>
</dbReference>
<proteinExistence type="predicted"/>
<gene>
    <name evidence="1" type="ORF">CEXT_177451</name>
</gene>
<comment type="caution">
    <text evidence="1">The sequence shown here is derived from an EMBL/GenBank/DDBJ whole genome shotgun (WGS) entry which is preliminary data.</text>
</comment>
<accession>A0AAV4M9S8</accession>
<protein>
    <submittedName>
        <fullName evidence="1">Uncharacterized protein</fullName>
    </submittedName>
</protein>
<reference evidence="1 2" key="1">
    <citation type="submission" date="2021-06" db="EMBL/GenBank/DDBJ databases">
        <title>Caerostris extrusa draft genome.</title>
        <authorList>
            <person name="Kono N."/>
            <person name="Arakawa K."/>
        </authorList>
    </citation>
    <scope>NUCLEOTIDE SEQUENCE [LARGE SCALE GENOMIC DNA]</scope>
</reference>
<sequence length="83" mass="9371">MAIIGYKVCSTLHVGERSHFYKAKKSFQESASVKGEDRKLTIASIKAQSTSHRREKGRSLVLISCKTVGDRMQFVGTLQFFIF</sequence>
<dbReference type="EMBL" id="BPLR01001978">
    <property type="protein sequence ID" value="GIX68595.1"/>
    <property type="molecule type" value="Genomic_DNA"/>
</dbReference>
<evidence type="ECO:0000313" key="2">
    <source>
        <dbReference type="Proteomes" id="UP001054945"/>
    </source>
</evidence>
<organism evidence="1 2">
    <name type="scientific">Caerostris extrusa</name>
    <name type="common">Bark spider</name>
    <name type="synonym">Caerostris bankana</name>
    <dbReference type="NCBI Taxonomy" id="172846"/>
    <lineage>
        <taxon>Eukaryota</taxon>
        <taxon>Metazoa</taxon>
        <taxon>Ecdysozoa</taxon>
        <taxon>Arthropoda</taxon>
        <taxon>Chelicerata</taxon>
        <taxon>Arachnida</taxon>
        <taxon>Araneae</taxon>
        <taxon>Araneomorphae</taxon>
        <taxon>Entelegynae</taxon>
        <taxon>Araneoidea</taxon>
        <taxon>Araneidae</taxon>
        <taxon>Caerostris</taxon>
    </lineage>
</organism>
<dbReference type="AlphaFoldDB" id="A0AAV4M9S8"/>
<name>A0AAV4M9S8_CAEEX</name>